<keyword evidence="3" id="KW-1185">Reference proteome</keyword>
<dbReference type="RefSeq" id="WP_256763935.1">
    <property type="nucleotide sequence ID" value="NZ_JANIGO010000002.1"/>
</dbReference>
<organism evidence="2 3">
    <name type="scientific">Limnobacter humi</name>
    <dbReference type="NCBI Taxonomy" id="1778671"/>
    <lineage>
        <taxon>Bacteria</taxon>
        <taxon>Pseudomonadati</taxon>
        <taxon>Pseudomonadota</taxon>
        <taxon>Betaproteobacteria</taxon>
        <taxon>Burkholderiales</taxon>
        <taxon>Burkholderiaceae</taxon>
        <taxon>Limnobacter</taxon>
    </lineage>
</organism>
<evidence type="ECO:0000313" key="3">
    <source>
        <dbReference type="Proteomes" id="UP001204142"/>
    </source>
</evidence>
<name>A0ABT1WF80_9BURK</name>
<dbReference type="Proteomes" id="UP001204142">
    <property type="component" value="Unassembled WGS sequence"/>
</dbReference>
<evidence type="ECO:0000313" key="2">
    <source>
        <dbReference type="EMBL" id="MCQ8896173.1"/>
    </source>
</evidence>
<keyword evidence="1" id="KW-0732">Signal</keyword>
<dbReference type="EMBL" id="JANIGO010000002">
    <property type="protein sequence ID" value="MCQ8896173.1"/>
    <property type="molecule type" value="Genomic_DNA"/>
</dbReference>
<sequence>MRSLALNFTLGFSGLVLLAGCMGSGDEPVSTAGSGSVVTPAEAPKDVECAKTTSNRKQAFFGDLHIHTKLSFDAYFFNSLNGPREAYRYAKGADGFLPAGDDPDTAKRKVNIGRPLDFAAVTEHAEQLGTFYNICQVQGNVPAGTNPACDVLGGFIRDNVSVFITGDVPLYLQLVTSAGSRVPSTRTWQDIQAIAEEENEPCKFTTFKGYEFSSNKGGQVLHRNVIFAGSTVPADVVSSIAPLPTNDNTNDEWGLFDKLKTECLDKNGCDVVTIPHSTNQSDGRFARTREVNTGLPLARNNATLTKEDAMLRNRLDRLMEIAQHKGVSECLTGFNKGLVGGEESGCGFEEWKTLCRGLPDDPAECARVCKGKASDPLFCQVNRLQGSKQSLHASQPCTSSSPGASSPNDCTAPLDYARNVIPEGMALKRKLGINPYQYGFIGSSDTHNGLAGRTDKTKFAQNPGHGGVLDDEPAEVLGRWECRPPALPTDSVTGFKPPVGTGSPNDPGNCQDRYFAAVASNFTPGGLAGVWARENTRKEIFAALKRRETFATSGSRMRIRTLASNKPFPADICERLGRGESPIEDGLVNGVPMGGTLEASKGGPYVVAYAIQDPGGDEPGIPLQKLELVKVWANGQQEIQQQLFTLQENRNAPTPGNRCEMDYKGPEQMCAVFQDKNFDPKLGASYYARALENTSCRWTTRMCAAKQVKCEALDKSNGVFPDSSGFAGYEGCCRISGEPGNFKGEFRFITQQERAWTSPIWVE</sequence>
<feature type="chain" id="PRO_5047411132" evidence="1">
    <location>
        <begin position="20"/>
        <end position="763"/>
    </location>
</feature>
<gene>
    <name evidence="2" type="ORF">NQT62_06940</name>
</gene>
<reference evidence="2 3" key="1">
    <citation type="submission" date="2022-07" db="EMBL/GenBank/DDBJ databases">
        <authorList>
            <person name="Xamxidin M."/>
            <person name="Wu M."/>
        </authorList>
    </citation>
    <scope>NUCLEOTIDE SEQUENCE [LARGE SCALE GENOMIC DNA]</scope>
    <source>
        <strain evidence="2 3">NBRC 111650</strain>
    </source>
</reference>
<comment type="caution">
    <text evidence="2">The sequence shown here is derived from an EMBL/GenBank/DDBJ whole genome shotgun (WGS) entry which is preliminary data.</text>
</comment>
<accession>A0ABT1WF80</accession>
<dbReference type="Gene3D" id="3.20.20.140">
    <property type="entry name" value="Metal-dependent hydrolases"/>
    <property type="match status" value="1"/>
</dbReference>
<feature type="signal peptide" evidence="1">
    <location>
        <begin position="1"/>
        <end position="19"/>
    </location>
</feature>
<dbReference type="PROSITE" id="PS51257">
    <property type="entry name" value="PROKAR_LIPOPROTEIN"/>
    <property type="match status" value="1"/>
</dbReference>
<dbReference type="Pfam" id="PF12228">
    <property type="entry name" value="DUF3604"/>
    <property type="match status" value="2"/>
</dbReference>
<protein>
    <submittedName>
        <fullName evidence="2">DUF3604 domain-containing protein</fullName>
    </submittedName>
</protein>
<evidence type="ECO:0000256" key="1">
    <source>
        <dbReference type="SAM" id="SignalP"/>
    </source>
</evidence>
<proteinExistence type="predicted"/>
<dbReference type="InterPro" id="IPR022028">
    <property type="entry name" value="DUF3604"/>
</dbReference>